<dbReference type="InterPro" id="IPR004358">
    <property type="entry name" value="Sig_transdc_His_kin-like_C"/>
</dbReference>
<dbReference type="Proteomes" id="UP000193427">
    <property type="component" value="Chromosome"/>
</dbReference>
<dbReference type="SUPFAM" id="SSF47384">
    <property type="entry name" value="Homodimeric domain of signal transducing histidine kinase"/>
    <property type="match status" value="1"/>
</dbReference>
<dbReference type="InterPro" id="IPR000014">
    <property type="entry name" value="PAS"/>
</dbReference>
<dbReference type="InterPro" id="IPR035965">
    <property type="entry name" value="PAS-like_dom_sf"/>
</dbReference>
<keyword evidence="5" id="KW-0418">Kinase</keyword>
<dbReference type="InterPro" id="IPR036890">
    <property type="entry name" value="HATPase_C_sf"/>
</dbReference>
<dbReference type="NCBIfam" id="TIGR00229">
    <property type="entry name" value="sensory_box"/>
    <property type="match status" value="4"/>
</dbReference>
<dbReference type="CDD" id="cd00130">
    <property type="entry name" value="PAS"/>
    <property type="match status" value="5"/>
</dbReference>
<comment type="catalytic activity">
    <reaction evidence="1">
        <text>ATP + protein L-histidine = ADP + protein N-phospho-L-histidine.</text>
        <dbReference type="EC" id="2.7.13.3"/>
    </reaction>
</comment>
<dbReference type="InterPro" id="IPR013655">
    <property type="entry name" value="PAS_fold_3"/>
</dbReference>
<keyword evidence="7" id="KW-1185">Reference proteome</keyword>
<dbReference type="Pfam" id="PF08447">
    <property type="entry name" value="PAS_3"/>
    <property type="match status" value="1"/>
</dbReference>
<dbReference type="InterPro" id="IPR000700">
    <property type="entry name" value="PAS-assoc_C"/>
</dbReference>
<dbReference type="SMART" id="SM00448">
    <property type="entry name" value="REC"/>
    <property type="match status" value="1"/>
</dbReference>
<dbReference type="Gene3D" id="1.10.287.130">
    <property type="match status" value="1"/>
</dbReference>
<dbReference type="KEGG" id="rgu:A4W93_13405"/>
<accession>A0A1W6L9A2</accession>
<dbReference type="SUPFAM" id="SSF55785">
    <property type="entry name" value="PYP-like sensor domain (PAS domain)"/>
    <property type="match status" value="6"/>
</dbReference>
<dbReference type="SMART" id="SM00086">
    <property type="entry name" value="PAC"/>
    <property type="match status" value="4"/>
</dbReference>
<organism evidence="6 7">
    <name type="scientific">Piscinibacter gummiphilus</name>
    <dbReference type="NCBI Taxonomy" id="946333"/>
    <lineage>
        <taxon>Bacteria</taxon>
        <taxon>Pseudomonadati</taxon>
        <taxon>Pseudomonadota</taxon>
        <taxon>Betaproteobacteria</taxon>
        <taxon>Burkholderiales</taxon>
        <taxon>Sphaerotilaceae</taxon>
        <taxon>Piscinibacter</taxon>
    </lineage>
</organism>
<dbReference type="Gene3D" id="3.30.450.40">
    <property type="match status" value="1"/>
</dbReference>
<dbReference type="InterPro" id="IPR001789">
    <property type="entry name" value="Sig_transdc_resp-reg_receiver"/>
</dbReference>
<evidence type="ECO:0000313" key="6">
    <source>
        <dbReference type="EMBL" id="ARN20813.1"/>
    </source>
</evidence>
<dbReference type="STRING" id="946333.A4W93_13405"/>
<dbReference type="Gene3D" id="3.30.450.20">
    <property type="entry name" value="PAS domain"/>
    <property type="match status" value="6"/>
</dbReference>
<dbReference type="GO" id="GO:0000155">
    <property type="term" value="F:phosphorelay sensor kinase activity"/>
    <property type="evidence" value="ECO:0007669"/>
    <property type="project" value="InterPro"/>
</dbReference>
<keyword evidence="4" id="KW-0808">Transferase</keyword>
<evidence type="ECO:0000313" key="7">
    <source>
        <dbReference type="Proteomes" id="UP000193427"/>
    </source>
</evidence>
<dbReference type="InterPro" id="IPR001610">
    <property type="entry name" value="PAC"/>
</dbReference>
<dbReference type="InterPro" id="IPR005467">
    <property type="entry name" value="His_kinase_dom"/>
</dbReference>
<dbReference type="SMART" id="SM00091">
    <property type="entry name" value="PAS"/>
    <property type="match status" value="6"/>
</dbReference>
<keyword evidence="3" id="KW-0597">Phosphoprotein</keyword>
<dbReference type="Pfam" id="PF02518">
    <property type="entry name" value="HATPase_c"/>
    <property type="match status" value="1"/>
</dbReference>
<dbReference type="Pfam" id="PF01590">
    <property type="entry name" value="GAF"/>
    <property type="match status" value="1"/>
</dbReference>
<evidence type="ECO:0000256" key="2">
    <source>
        <dbReference type="ARBA" id="ARBA00012438"/>
    </source>
</evidence>
<dbReference type="GO" id="GO:0009927">
    <property type="term" value="F:histidine phosphotransfer kinase activity"/>
    <property type="evidence" value="ECO:0007669"/>
    <property type="project" value="TreeGrafter"/>
</dbReference>
<dbReference type="PROSITE" id="PS50113">
    <property type="entry name" value="PAC"/>
    <property type="match status" value="3"/>
</dbReference>
<dbReference type="SUPFAM" id="SSF52172">
    <property type="entry name" value="CheY-like"/>
    <property type="match status" value="1"/>
</dbReference>
<protein>
    <recommendedName>
        <fullName evidence="2">histidine kinase</fullName>
        <ecNumber evidence="2">2.7.13.3</ecNumber>
    </recommendedName>
</protein>
<dbReference type="PROSITE" id="PS50112">
    <property type="entry name" value="PAS"/>
    <property type="match status" value="3"/>
</dbReference>
<dbReference type="Pfam" id="PF13426">
    <property type="entry name" value="PAS_9"/>
    <property type="match status" value="1"/>
</dbReference>
<proteinExistence type="predicted"/>
<dbReference type="GO" id="GO:0005886">
    <property type="term" value="C:plasma membrane"/>
    <property type="evidence" value="ECO:0007669"/>
    <property type="project" value="TreeGrafter"/>
</dbReference>
<dbReference type="PROSITE" id="PS50109">
    <property type="entry name" value="HIS_KIN"/>
    <property type="match status" value="1"/>
</dbReference>
<evidence type="ECO:0000256" key="5">
    <source>
        <dbReference type="ARBA" id="ARBA00022777"/>
    </source>
</evidence>
<dbReference type="InterPro" id="IPR029016">
    <property type="entry name" value="GAF-like_dom_sf"/>
</dbReference>
<dbReference type="Pfam" id="PF08448">
    <property type="entry name" value="PAS_4"/>
    <property type="match status" value="3"/>
</dbReference>
<evidence type="ECO:0000256" key="1">
    <source>
        <dbReference type="ARBA" id="ARBA00000085"/>
    </source>
</evidence>
<dbReference type="InterPro" id="IPR003594">
    <property type="entry name" value="HATPase_dom"/>
</dbReference>
<dbReference type="InterPro" id="IPR036097">
    <property type="entry name" value="HisK_dim/P_sf"/>
</dbReference>
<dbReference type="PRINTS" id="PR00344">
    <property type="entry name" value="BCTRLSENSOR"/>
</dbReference>
<dbReference type="SMART" id="SM00388">
    <property type="entry name" value="HisKA"/>
    <property type="match status" value="1"/>
</dbReference>
<dbReference type="SMART" id="SM00387">
    <property type="entry name" value="HATPase_c"/>
    <property type="match status" value="1"/>
</dbReference>
<name>A0A1W6L9A2_9BURK</name>
<sequence>MAAIALVDEHRVWVKASVGLPAHTTARHLSFCALTIEDTAVFEVPDALLDPRFAANPLVLDSPRVRAYAGFPLTVHGHRVGTVCVLDTAPGQVSPAGHEALRHFAEVCNAMLASRIRERRMRLQAARVRTASLSSSDWLWETDAQGRLTWASDSIESHTGRAPTENLGRTMVDINRRSAADTTNSWDRYIAARNAREPFKDVIADRPTPNGVVITSISGNPVFDSKGEFRGYRGATSNITARLKAQQAALEAEQLLSDALESLVAGVMITDETGQMIRCNAAWRNIIAPFPDGFTETSRWPDLVRRMTEQGEYPDAVGREEAFIHWRLSIASEHGEQHEVRWRDKWLMVSARCLANGNTVHMSIDITSQKRAELALAASEGELRESQERLTAVLEAVPDLWFVLDEQSNFVECSSPTHPMLVQDWPAVRGKPFGTGLSPDMAERAQDAITRALRTGEVQRHEYPLRTLDGVARWFEARVSPMPGRRVLYVTRDLTDLRALERDLMVMKRGVEAAAALPMCVCDATQPDLPLVYVNPAFESLTGWTQAEVLGRNCRILQGHFTAQPGLTRLREAIAERRECSVVINNVRKDGTPFTNALHVAPVFDAAGGLSHFIGVLHDVTEQTRAADKLRLSEELYRSVALAISDGLVVVTPTLTIIAINPAGCNVLGVEQAAVVGATDGWPFEFMSASARPLASHEHPVHRVVRSGQPLSRQVHALRRPDGQLRWIELNAHPLQLRPEGSTFSVVLTFRDVTQQRASELALVAAEERWKFALEGSGDGVWDWDAQTNKVYYSPRWKKMLGYAEHEIGDSLEEWTSRIHADDLPRVMAGLRRHLRGETGLYQSEHRVRHRDGHDLWILDRGKVVGHNAEGRPLRVVGTHSDITSAKQAEQALREKQAAELASQAKSQFLSRMSHEMRTPLNAVIGFAQLMRMTPGGGDGTEIGSYADHVLNAGQHLLALINDVLDLQKVEEGAMSLALGPVALDELVLGTLELLRPSAAKREVTLDNQLEAGLWVRADVQRLRQVVLNIASNAIKYNVPGGTVRLSTRAGRHHTLALVIEDTGPGMTDAQMARLFQPFERLGKETSSVEGTGLGLIIARSLTQAIGGRLEVSSLAGRGTRVSIELPTDDAPDTPQDSTPTMPDSDDHAPPARIPLRMLYVEDNRINAILFEGALRMNASQVELRIAEDGEEALAIAGEWLPEVLVLDAHLPGMSGFDVLRQLRAMPGLATAPAYMCSADAMPEDVQRAYEAGFIGYWTKPIDIGAVLADIDAIGRQLRGGGTAAVAA</sequence>
<reference evidence="6 7" key="1">
    <citation type="submission" date="2016-04" db="EMBL/GenBank/DDBJ databases">
        <title>Complete genome sequence of natural rubber-degrading, novel Gram-negative bacterium, Rhizobacter gummiphilus strain NS21.</title>
        <authorList>
            <person name="Tabata M."/>
            <person name="Kasai D."/>
            <person name="Fukuda M."/>
        </authorList>
    </citation>
    <scope>NUCLEOTIDE SEQUENCE [LARGE SCALE GENOMIC DNA]</scope>
    <source>
        <strain evidence="6 7">NS21</strain>
    </source>
</reference>
<gene>
    <name evidence="6" type="ORF">A4W93_13405</name>
</gene>
<dbReference type="Pfam" id="PF00512">
    <property type="entry name" value="HisKA"/>
    <property type="match status" value="1"/>
</dbReference>
<dbReference type="CDD" id="cd00082">
    <property type="entry name" value="HisKA"/>
    <property type="match status" value="1"/>
</dbReference>
<dbReference type="PANTHER" id="PTHR43047:SF72">
    <property type="entry name" value="OSMOSENSING HISTIDINE PROTEIN KINASE SLN1"/>
    <property type="match status" value="1"/>
</dbReference>
<dbReference type="Pfam" id="PF00072">
    <property type="entry name" value="Response_reg"/>
    <property type="match status" value="1"/>
</dbReference>
<dbReference type="EC" id="2.7.13.3" evidence="2"/>
<dbReference type="Pfam" id="PF12860">
    <property type="entry name" value="PAS_7"/>
    <property type="match status" value="1"/>
</dbReference>
<dbReference type="SUPFAM" id="SSF55781">
    <property type="entry name" value="GAF domain-like"/>
    <property type="match status" value="1"/>
</dbReference>
<dbReference type="SUPFAM" id="SSF55874">
    <property type="entry name" value="ATPase domain of HSP90 chaperone/DNA topoisomerase II/histidine kinase"/>
    <property type="match status" value="1"/>
</dbReference>
<evidence type="ECO:0000256" key="4">
    <source>
        <dbReference type="ARBA" id="ARBA00022679"/>
    </source>
</evidence>
<dbReference type="Gene3D" id="3.30.565.10">
    <property type="entry name" value="Histidine kinase-like ATPase, C-terminal domain"/>
    <property type="match status" value="1"/>
</dbReference>
<dbReference type="EMBL" id="CP015118">
    <property type="protein sequence ID" value="ARN20813.1"/>
    <property type="molecule type" value="Genomic_DNA"/>
</dbReference>
<dbReference type="InterPro" id="IPR013656">
    <property type="entry name" value="PAS_4"/>
</dbReference>
<dbReference type="InterPro" id="IPR003661">
    <property type="entry name" value="HisK_dim/P_dom"/>
</dbReference>
<dbReference type="InterPro" id="IPR011006">
    <property type="entry name" value="CheY-like_superfamily"/>
</dbReference>
<evidence type="ECO:0000256" key="3">
    <source>
        <dbReference type="ARBA" id="ARBA00022553"/>
    </source>
</evidence>
<dbReference type="PROSITE" id="PS50110">
    <property type="entry name" value="RESPONSE_REGULATORY"/>
    <property type="match status" value="1"/>
</dbReference>
<dbReference type="Gene3D" id="3.40.50.2300">
    <property type="match status" value="1"/>
</dbReference>
<dbReference type="PANTHER" id="PTHR43047">
    <property type="entry name" value="TWO-COMPONENT HISTIDINE PROTEIN KINASE"/>
    <property type="match status" value="1"/>
</dbReference>
<dbReference type="InterPro" id="IPR003018">
    <property type="entry name" value="GAF"/>
</dbReference>